<evidence type="ECO:0000256" key="5">
    <source>
        <dbReference type="SAM" id="Phobius"/>
    </source>
</evidence>
<dbReference type="PANTHER" id="PTHR23502:SF3">
    <property type="entry name" value="MAJOR FACILITATOR SUPERFAMILY (MFS) PROFILE DOMAIN-CONTAINING PROTEIN-RELATED"/>
    <property type="match status" value="1"/>
</dbReference>
<organism evidence="7 8">
    <name type="scientific">Periconia macrospinosa</name>
    <dbReference type="NCBI Taxonomy" id="97972"/>
    <lineage>
        <taxon>Eukaryota</taxon>
        <taxon>Fungi</taxon>
        <taxon>Dikarya</taxon>
        <taxon>Ascomycota</taxon>
        <taxon>Pezizomycotina</taxon>
        <taxon>Dothideomycetes</taxon>
        <taxon>Pleosporomycetidae</taxon>
        <taxon>Pleosporales</taxon>
        <taxon>Massarineae</taxon>
        <taxon>Periconiaceae</taxon>
        <taxon>Periconia</taxon>
    </lineage>
</organism>
<keyword evidence="3 5" id="KW-1133">Transmembrane helix</keyword>
<accession>A0A2V1DHL5</accession>
<dbReference type="InterPro" id="IPR020846">
    <property type="entry name" value="MFS_dom"/>
</dbReference>
<keyword evidence="8" id="KW-1185">Reference proteome</keyword>
<name>A0A2V1DHL5_9PLEO</name>
<evidence type="ECO:0000313" key="7">
    <source>
        <dbReference type="EMBL" id="PVH97620.1"/>
    </source>
</evidence>
<dbReference type="PANTHER" id="PTHR23502">
    <property type="entry name" value="MAJOR FACILITATOR SUPERFAMILY"/>
    <property type="match status" value="1"/>
</dbReference>
<feature type="transmembrane region" description="Helical" evidence="5">
    <location>
        <begin position="328"/>
        <end position="351"/>
    </location>
</feature>
<dbReference type="InterPro" id="IPR011701">
    <property type="entry name" value="MFS"/>
</dbReference>
<dbReference type="EMBL" id="KZ805432">
    <property type="protein sequence ID" value="PVH97620.1"/>
    <property type="molecule type" value="Genomic_DNA"/>
</dbReference>
<sequence length="525" mass="58644">MRPVQSEDVALANLATARTDTRSKKSSTASASSRNGGKIVLDEVRDFRYTALSFSSKKKWWVLTVVALCQTSMNFNAAIYSNAVNPINEHFGIKSARQGMTAFLITYAFGCEFWAPWSEEFGRWPIMQSSLFLINIWQVLAGLSTNWGMILAARVMGGFSTAGGSVTLGMVADMFDPEDQQYAVLWASFWSCVGSVFGGIVGGPVEQYLNWRWNFWIQLIFGVIVQLIHAFTVPETLAAKMLGTHAKKLRKQDLNCKVYGPHEEKTLSQRLEPKELLKTMSRPYYMLMFEPVVLFLSLLSGFSDALIFSFLESYGIVFGQWGLTPTQFGLAMLALVLGYCLAYVTFIPVIINHRERRVYAPESVTEECRLWWLMFLAPLLPIGLLGSAFTVTGPPLPWIVPLIYAVFIGMANMAIYYATIDYMVAAYSGKYAASATGGNGFSRDLLAGLCAIYTGPMYKKLGIQNSTFLLFGVSVLVCIPVYVFYWKGPEIRAKSKMAEKIKAEKESMVIRRQQTVQGRNNTQVV</sequence>
<evidence type="ECO:0000259" key="6">
    <source>
        <dbReference type="PROSITE" id="PS50850"/>
    </source>
</evidence>
<evidence type="ECO:0000256" key="2">
    <source>
        <dbReference type="ARBA" id="ARBA00022692"/>
    </source>
</evidence>
<keyword evidence="2 5" id="KW-0812">Transmembrane</keyword>
<feature type="transmembrane region" description="Helical" evidence="5">
    <location>
        <begin position="183"/>
        <end position="203"/>
    </location>
</feature>
<feature type="transmembrane region" description="Helical" evidence="5">
    <location>
        <begin position="124"/>
        <end position="143"/>
    </location>
</feature>
<feature type="transmembrane region" description="Helical" evidence="5">
    <location>
        <begin position="398"/>
        <end position="418"/>
    </location>
</feature>
<dbReference type="FunFam" id="1.20.1250.20:FF:000088">
    <property type="entry name" value="MFS multidrug transporter, putative"/>
    <property type="match status" value="1"/>
</dbReference>
<protein>
    <submittedName>
        <fullName evidence="7">Multidrug transporter</fullName>
    </submittedName>
</protein>
<dbReference type="Proteomes" id="UP000244855">
    <property type="component" value="Unassembled WGS sequence"/>
</dbReference>
<dbReference type="Gene3D" id="1.20.1250.20">
    <property type="entry name" value="MFS general substrate transporter like domains"/>
    <property type="match status" value="1"/>
</dbReference>
<proteinExistence type="predicted"/>
<dbReference type="AlphaFoldDB" id="A0A2V1DHL5"/>
<evidence type="ECO:0000313" key="8">
    <source>
        <dbReference type="Proteomes" id="UP000244855"/>
    </source>
</evidence>
<dbReference type="InterPro" id="IPR036259">
    <property type="entry name" value="MFS_trans_sf"/>
</dbReference>
<feature type="domain" description="Major facilitator superfamily (MFS) profile" evidence="6">
    <location>
        <begin position="62"/>
        <end position="490"/>
    </location>
</feature>
<feature type="transmembrane region" description="Helical" evidence="5">
    <location>
        <begin position="284"/>
        <end position="308"/>
    </location>
</feature>
<evidence type="ECO:0000256" key="4">
    <source>
        <dbReference type="ARBA" id="ARBA00023136"/>
    </source>
</evidence>
<feature type="transmembrane region" description="Helical" evidence="5">
    <location>
        <begin position="467"/>
        <end position="486"/>
    </location>
</feature>
<feature type="transmembrane region" description="Helical" evidence="5">
    <location>
        <begin position="371"/>
        <end position="392"/>
    </location>
</feature>
<dbReference type="OrthoDB" id="5376138at2759"/>
<evidence type="ECO:0000256" key="3">
    <source>
        <dbReference type="ARBA" id="ARBA00022989"/>
    </source>
</evidence>
<dbReference type="STRING" id="97972.A0A2V1DHL5"/>
<gene>
    <name evidence="7" type="ORF">DM02DRAFT_532900</name>
</gene>
<dbReference type="PROSITE" id="PS50850">
    <property type="entry name" value="MFS"/>
    <property type="match status" value="1"/>
</dbReference>
<dbReference type="SUPFAM" id="SSF103473">
    <property type="entry name" value="MFS general substrate transporter"/>
    <property type="match status" value="1"/>
</dbReference>
<dbReference type="GO" id="GO:0022857">
    <property type="term" value="F:transmembrane transporter activity"/>
    <property type="evidence" value="ECO:0007669"/>
    <property type="project" value="InterPro"/>
</dbReference>
<dbReference type="GO" id="GO:0005886">
    <property type="term" value="C:plasma membrane"/>
    <property type="evidence" value="ECO:0007669"/>
    <property type="project" value="TreeGrafter"/>
</dbReference>
<keyword evidence="4 5" id="KW-0472">Membrane</keyword>
<reference evidence="7 8" key="1">
    <citation type="journal article" date="2018" name="Sci. Rep.">
        <title>Comparative genomics provides insights into the lifestyle and reveals functional heterogeneity of dark septate endophytic fungi.</title>
        <authorList>
            <person name="Knapp D.G."/>
            <person name="Nemeth J.B."/>
            <person name="Barry K."/>
            <person name="Hainaut M."/>
            <person name="Henrissat B."/>
            <person name="Johnson J."/>
            <person name="Kuo A."/>
            <person name="Lim J.H.P."/>
            <person name="Lipzen A."/>
            <person name="Nolan M."/>
            <person name="Ohm R.A."/>
            <person name="Tamas L."/>
            <person name="Grigoriev I.V."/>
            <person name="Spatafora J.W."/>
            <person name="Nagy L.G."/>
            <person name="Kovacs G.M."/>
        </authorList>
    </citation>
    <scope>NUCLEOTIDE SEQUENCE [LARGE SCALE GENOMIC DNA]</scope>
    <source>
        <strain evidence="7 8">DSE2036</strain>
    </source>
</reference>
<evidence type="ECO:0000256" key="1">
    <source>
        <dbReference type="ARBA" id="ARBA00004141"/>
    </source>
</evidence>
<dbReference type="Pfam" id="PF07690">
    <property type="entry name" value="MFS_1"/>
    <property type="match status" value="1"/>
</dbReference>
<comment type="subcellular location">
    <subcellularLocation>
        <location evidence="1">Membrane</location>
        <topology evidence="1">Multi-pass membrane protein</topology>
    </subcellularLocation>
</comment>